<dbReference type="Pfam" id="PF02633">
    <property type="entry name" value="Creatininase"/>
    <property type="match status" value="1"/>
</dbReference>
<evidence type="ECO:0000313" key="6">
    <source>
        <dbReference type="Proteomes" id="UP001157974"/>
    </source>
</evidence>
<evidence type="ECO:0000256" key="1">
    <source>
        <dbReference type="ARBA" id="ARBA00001947"/>
    </source>
</evidence>
<sequence length="311" mass="34353">MAVRWSDLSSEDLRQSIVKPIRFHSQEISSALDFKLSDESPSLFPCALKQVGERLKTAILPVGAVESHGSHLALGTDSFLVDGVLKVLRDQHAVEDEVRRAVVLPTLSIGASTEHSSFCGTLTISDSTLIDLWFQVCESVRRSGLRRLIVLNGHGGQTQNVEILCRRLRFELKMFAVGLHLQRAWNANELFSESLLKYAMSPTFNKTSGLLPSASYDIHAGAIETSAMMYLMPEHVQNEKLTDHKSAYLESPICPYGDDVMFGWKTEDLNASGVVGDPTQASTEAGERLINDAVQKLMNTIEFTNNSKEPS</sequence>
<dbReference type="GO" id="GO:0016811">
    <property type="term" value="F:hydrolase activity, acting on carbon-nitrogen (but not peptide) bonds, in linear amides"/>
    <property type="evidence" value="ECO:0007669"/>
    <property type="project" value="TreeGrafter"/>
</dbReference>
<gene>
    <name evidence="5" type="ORF">NDN08_003552</name>
</gene>
<dbReference type="Proteomes" id="UP001157974">
    <property type="component" value="Unassembled WGS sequence"/>
</dbReference>
<organism evidence="5 6">
    <name type="scientific">Rhodosorus marinus</name>
    <dbReference type="NCBI Taxonomy" id="101924"/>
    <lineage>
        <taxon>Eukaryota</taxon>
        <taxon>Rhodophyta</taxon>
        <taxon>Stylonematophyceae</taxon>
        <taxon>Stylonematales</taxon>
        <taxon>Stylonemataceae</taxon>
        <taxon>Rhodosorus</taxon>
    </lineage>
</organism>
<dbReference type="PANTHER" id="PTHR35005">
    <property type="entry name" value="3-DEHYDRO-SCYLLO-INOSOSE HYDROLASE"/>
    <property type="match status" value="1"/>
</dbReference>
<keyword evidence="4" id="KW-0862">Zinc</keyword>
<evidence type="ECO:0008006" key="7">
    <source>
        <dbReference type="Google" id="ProtNLM"/>
    </source>
</evidence>
<keyword evidence="6" id="KW-1185">Reference proteome</keyword>
<dbReference type="SUPFAM" id="SSF102215">
    <property type="entry name" value="Creatininase"/>
    <property type="match status" value="1"/>
</dbReference>
<reference evidence="5 6" key="1">
    <citation type="journal article" date="2023" name="Nat. Commun.">
        <title>Origin of minicircular mitochondrial genomes in red algae.</title>
        <authorList>
            <person name="Lee Y."/>
            <person name="Cho C.H."/>
            <person name="Lee Y.M."/>
            <person name="Park S.I."/>
            <person name="Yang J.H."/>
            <person name="West J.A."/>
            <person name="Bhattacharya D."/>
            <person name="Yoon H.S."/>
        </authorList>
    </citation>
    <scope>NUCLEOTIDE SEQUENCE [LARGE SCALE GENOMIC DNA]</scope>
    <source>
        <strain evidence="5 6">CCMP1338</strain>
        <tissue evidence="5">Whole cell</tissue>
    </source>
</reference>
<accession>A0AAV8UWV3</accession>
<dbReference type="InterPro" id="IPR003785">
    <property type="entry name" value="Creatininase/forma_Hydrolase"/>
</dbReference>
<proteinExistence type="predicted"/>
<dbReference type="GO" id="GO:0009231">
    <property type="term" value="P:riboflavin biosynthetic process"/>
    <property type="evidence" value="ECO:0007669"/>
    <property type="project" value="TreeGrafter"/>
</dbReference>
<evidence type="ECO:0000256" key="4">
    <source>
        <dbReference type="ARBA" id="ARBA00022833"/>
    </source>
</evidence>
<dbReference type="AlphaFoldDB" id="A0AAV8UWV3"/>
<comment type="caution">
    <text evidence="5">The sequence shown here is derived from an EMBL/GenBank/DDBJ whole genome shotgun (WGS) entry which is preliminary data.</text>
</comment>
<dbReference type="InterPro" id="IPR024087">
    <property type="entry name" value="Creatininase-like_sf"/>
</dbReference>
<evidence type="ECO:0000313" key="5">
    <source>
        <dbReference type="EMBL" id="KAJ8907070.1"/>
    </source>
</evidence>
<keyword evidence="3" id="KW-0378">Hydrolase</keyword>
<comment type="cofactor">
    <cofactor evidence="1">
        <name>Zn(2+)</name>
        <dbReference type="ChEBI" id="CHEBI:29105"/>
    </cofactor>
</comment>
<dbReference type="Gene3D" id="3.40.50.10310">
    <property type="entry name" value="Creatininase"/>
    <property type="match status" value="1"/>
</dbReference>
<protein>
    <recommendedName>
        <fullName evidence="7">Creatininase</fullName>
    </recommendedName>
</protein>
<dbReference type="PANTHER" id="PTHR35005:SF1">
    <property type="entry name" value="2-AMINO-5-FORMYLAMINO-6-RIBOSYLAMINOPYRIMIDIN-4(3H)-ONE 5'-MONOPHOSPHATE DEFORMYLASE"/>
    <property type="match status" value="1"/>
</dbReference>
<evidence type="ECO:0000256" key="3">
    <source>
        <dbReference type="ARBA" id="ARBA00022801"/>
    </source>
</evidence>
<evidence type="ECO:0000256" key="2">
    <source>
        <dbReference type="ARBA" id="ARBA00022723"/>
    </source>
</evidence>
<keyword evidence="2" id="KW-0479">Metal-binding</keyword>
<dbReference type="GO" id="GO:0046872">
    <property type="term" value="F:metal ion binding"/>
    <property type="evidence" value="ECO:0007669"/>
    <property type="project" value="UniProtKB-KW"/>
</dbReference>
<name>A0AAV8UWV3_9RHOD</name>
<dbReference type="EMBL" id="JAMWBK010000003">
    <property type="protein sequence ID" value="KAJ8907070.1"/>
    <property type="molecule type" value="Genomic_DNA"/>
</dbReference>